<feature type="transmembrane region" description="Helical" evidence="1">
    <location>
        <begin position="12"/>
        <end position="31"/>
    </location>
</feature>
<sequence>MSYGNDLTSVLAVVGIVLVLVLIITQVAATWRARIVAQRDDDHYRELSQRYAELVLEHDELRQRVAGELTGVRESVVSMEQMMRELK</sequence>
<keyword evidence="1" id="KW-0812">Transmembrane</keyword>
<evidence type="ECO:0000313" key="2">
    <source>
        <dbReference type="EMBL" id="MBB3093410.1"/>
    </source>
</evidence>
<protein>
    <submittedName>
        <fullName evidence="2">Uncharacterized protein</fullName>
    </submittedName>
</protein>
<dbReference type="Proteomes" id="UP000590749">
    <property type="component" value="Unassembled WGS sequence"/>
</dbReference>
<dbReference type="AlphaFoldDB" id="A0A7W5ACF9"/>
<comment type="caution">
    <text evidence="2">The sequence shown here is derived from an EMBL/GenBank/DDBJ whole genome shotgun (WGS) entry which is preliminary data.</text>
</comment>
<dbReference type="EMBL" id="JACHXF010000001">
    <property type="protein sequence ID" value="MBB3093410.1"/>
    <property type="molecule type" value="Genomic_DNA"/>
</dbReference>
<accession>A0A7W5ACF9</accession>
<dbReference type="RefSeq" id="WP_183217005.1">
    <property type="nucleotide sequence ID" value="NZ_BMPW01000001.1"/>
</dbReference>
<keyword evidence="3" id="KW-1185">Reference proteome</keyword>
<keyword evidence="1" id="KW-1133">Transmembrane helix</keyword>
<organism evidence="2 3">
    <name type="scientific">Actinoplanes campanulatus</name>
    <dbReference type="NCBI Taxonomy" id="113559"/>
    <lineage>
        <taxon>Bacteria</taxon>
        <taxon>Bacillati</taxon>
        <taxon>Actinomycetota</taxon>
        <taxon>Actinomycetes</taxon>
        <taxon>Micromonosporales</taxon>
        <taxon>Micromonosporaceae</taxon>
        <taxon>Actinoplanes</taxon>
    </lineage>
</organism>
<reference evidence="2 3" key="1">
    <citation type="submission" date="2020-08" db="EMBL/GenBank/DDBJ databases">
        <title>Genomic Encyclopedia of Type Strains, Phase III (KMG-III): the genomes of soil and plant-associated and newly described type strains.</title>
        <authorList>
            <person name="Whitman W."/>
        </authorList>
    </citation>
    <scope>NUCLEOTIDE SEQUENCE [LARGE SCALE GENOMIC DNA]</scope>
    <source>
        <strain evidence="2 3">CECT 3287</strain>
    </source>
</reference>
<proteinExistence type="predicted"/>
<evidence type="ECO:0000313" key="3">
    <source>
        <dbReference type="Proteomes" id="UP000590749"/>
    </source>
</evidence>
<gene>
    <name evidence="2" type="ORF">FHR83_001044</name>
</gene>
<keyword evidence="1" id="KW-0472">Membrane</keyword>
<evidence type="ECO:0000256" key="1">
    <source>
        <dbReference type="SAM" id="Phobius"/>
    </source>
</evidence>
<name>A0A7W5ACF9_9ACTN</name>